<dbReference type="Proteomes" id="UP001595947">
    <property type="component" value="Unassembled WGS sequence"/>
</dbReference>
<evidence type="ECO:0000313" key="3">
    <source>
        <dbReference type="EMBL" id="MFC5066136.1"/>
    </source>
</evidence>
<dbReference type="EMBL" id="JBHSIV010000059">
    <property type="protein sequence ID" value="MFC5066136.1"/>
    <property type="molecule type" value="Genomic_DNA"/>
</dbReference>
<dbReference type="RefSeq" id="WP_378039452.1">
    <property type="nucleotide sequence ID" value="NZ_JBHSIV010000059.1"/>
</dbReference>
<proteinExistence type="inferred from homology"/>
<gene>
    <name evidence="3" type="primary">dprA</name>
    <name evidence="3" type="ORF">ACFPBZ_28280</name>
</gene>
<dbReference type="InterPro" id="IPR003488">
    <property type="entry name" value="DprA"/>
</dbReference>
<protein>
    <submittedName>
        <fullName evidence="3">DNA-processing protein DprA</fullName>
    </submittedName>
</protein>
<feature type="domain" description="Smf/DprA SLOG" evidence="2">
    <location>
        <begin position="104"/>
        <end position="301"/>
    </location>
</feature>
<comment type="similarity">
    <text evidence="1">Belongs to the DprA/Smf family.</text>
</comment>
<reference evidence="4" key="1">
    <citation type="journal article" date="2019" name="Int. J. Syst. Evol. Microbiol.">
        <title>The Global Catalogue of Microorganisms (GCM) 10K type strain sequencing project: providing services to taxonomists for standard genome sequencing and annotation.</title>
        <authorList>
            <consortium name="The Broad Institute Genomics Platform"/>
            <consortium name="The Broad Institute Genome Sequencing Center for Infectious Disease"/>
            <person name="Wu L."/>
            <person name="Ma J."/>
        </authorList>
    </citation>
    <scope>NUCLEOTIDE SEQUENCE [LARGE SCALE GENOMIC DNA]</scope>
    <source>
        <strain evidence="4">CGMCC 4.7093</strain>
    </source>
</reference>
<evidence type="ECO:0000259" key="2">
    <source>
        <dbReference type="Pfam" id="PF02481"/>
    </source>
</evidence>
<organism evidence="3 4">
    <name type="scientific">Actinomycetospora atypica</name>
    <dbReference type="NCBI Taxonomy" id="1290095"/>
    <lineage>
        <taxon>Bacteria</taxon>
        <taxon>Bacillati</taxon>
        <taxon>Actinomycetota</taxon>
        <taxon>Actinomycetes</taxon>
        <taxon>Pseudonocardiales</taxon>
        <taxon>Pseudonocardiaceae</taxon>
        <taxon>Actinomycetospora</taxon>
    </lineage>
</organism>
<evidence type="ECO:0000256" key="1">
    <source>
        <dbReference type="ARBA" id="ARBA00006525"/>
    </source>
</evidence>
<dbReference type="PANTHER" id="PTHR43022">
    <property type="entry name" value="PROTEIN SMF"/>
    <property type="match status" value="1"/>
</dbReference>
<dbReference type="InterPro" id="IPR057666">
    <property type="entry name" value="DrpA_SLOG"/>
</dbReference>
<accession>A0ABV9YU24</accession>
<dbReference type="PANTHER" id="PTHR43022:SF1">
    <property type="entry name" value="PROTEIN SMF"/>
    <property type="match status" value="1"/>
</dbReference>
<dbReference type="SUPFAM" id="SSF102405">
    <property type="entry name" value="MCP/YpsA-like"/>
    <property type="match status" value="1"/>
</dbReference>
<dbReference type="NCBIfam" id="TIGR00732">
    <property type="entry name" value="dprA"/>
    <property type="match status" value="1"/>
</dbReference>
<name>A0ABV9YU24_9PSEU</name>
<dbReference type="Gene3D" id="3.40.50.450">
    <property type="match status" value="1"/>
</dbReference>
<evidence type="ECO:0000313" key="4">
    <source>
        <dbReference type="Proteomes" id="UP001595947"/>
    </source>
</evidence>
<sequence length="383" mass="38823">MSAVAEEVLLARAYLMRVAEPPAPRLGHLVRLLGAVEAAERLRSGVDLGPHVGAEVGSRRELDRAADDLAAVRALGGRLVVPEDDDWPLAAMVGFDAAEGSGEWAAPLGLWVRGPVPLAGQVTAARRGVAMVGSRAATGYGKWVARDWAASFADHGLAVVSGAALGIDGEAHRGCLAAGGTTVAVLACGVERAYPAAHGRLLEEIAARGLVVSEYPVGAVPARHRFLVRNRIIAALATGTLLVEAGARSGAARTASAARALGRPVLVVPGPVTSAMSVGNHVLARDGWSTVVGSVAHVLADLGPVGGDTGEAADGPPRPTTPFDGLSTAAVRVHGALRTHTPQGPGVLARDSGVPPRAVDAALEELLAAGLVDGDGSRGWRAA</sequence>
<dbReference type="Pfam" id="PF02481">
    <property type="entry name" value="DNA_processg_A"/>
    <property type="match status" value="1"/>
</dbReference>
<comment type="caution">
    <text evidence="3">The sequence shown here is derived from an EMBL/GenBank/DDBJ whole genome shotgun (WGS) entry which is preliminary data.</text>
</comment>
<keyword evidence="4" id="KW-1185">Reference proteome</keyword>